<dbReference type="InterPro" id="IPR037165">
    <property type="entry name" value="AldOxase/xan_DH_Mopterin-bd_sf"/>
</dbReference>
<evidence type="ECO:0000313" key="4">
    <source>
        <dbReference type="EMBL" id="MFN0255578.1"/>
    </source>
</evidence>
<sequence>MGFFDEPFDLTTAAEGRVEGIAKVTGGGKYAAEYKVNGLCHAVLVGSTVAAGTILNINTNNAKQVAGVLGIITHLQKPLVPGMANEEKIKEARFGLPIFHTDKIYFKGQPIALVIAETLEDATYAASLVTAEYKEDTKIVDFNGALASVSLTPAGKDRGDIAALNNAAQTIEAEYNIKAEVHNPMEMHATIAEWIADDKLKLFDKNQGVNNVQRTFAKLFNIPVDNIEVISEFVGGGFGSGLRVWPHALACIMAAKLVKRPVKLMLTRPQMFHSVGYRPASWQKIKLGANADGKFVGIHHQAKNGTSFYENFNEGITRVTRLIYHFDNLKAEAATVPLNLSTPTWMRGPGDCTGDFAIESAIDELSYKLNIDPIDLRMKNLALAKHPDSGLPWSTNYINECIEKGAQMINWKDRKATHSQNVNGDWSIGYGMAVGAWNAGRGTASAGIQMQKDGTLTVQTAMTDIGTGTGISMQNIAHESTGISKSKIKIELGNSNLPPAPSQGGSNGLSSIGGAVVAAVAALKLKLAAYAASQNEAYKNATAADILMSDNGISFKTANNQFISFTSLWEKNKLAILEVEASSGPGTERQKYAFCSSAAHFCKVRVNRKTGKVKIERLVTVSDGGKIISEKAAANQMSGAAVGGIGMALMEEQATDERLGTLVGNDFAGYHFPVNADAPIIEVAFINKPDPNINPQGSKGLGEVGIIGTAAAIANAIYNATGKRLRDLPITPDKVLLG</sequence>
<dbReference type="Pfam" id="PF20256">
    <property type="entry name" value="MoCoBD_2"/>
    <property type="match status" value="1"/>
</dbReference>
<dbReference type="SMART" id="SM01008">
    <property type="entry name" value="Ald_Xan_dh_C"/>
    <property type="match status" value="1"/>
</dbReference>
<gene>
    <name evidence="4" type="ORF">E6A44_008350</name>
</gene>
<dbReference type="PANTHER" id="PTHR11908:SF132">
    <property type="entry name" value="ALDEHYDE OXIDASE 1-RELATED"/>
    <property type="match status" value="1"/>
</dbReference>
<feature type="domain" description="Aldehyde oxidase/xanthine dehydrogenase a/b hammerhead" evidence="3">
    <location>
        <begin position="25"/>
        <end position="137"/>
    </location>
</feature>
<dbReference type="Gene3D" id="3.90.1170.50">
    <property type="entry name" value="Aldehyde oxidase/xanthine dehydrogenase, a/b hammerhead"/>
    <property type="match status" value="1"/>
</dbReference>
<name>A0ABW9J706_9SPHI</name>
<dbReference type="InterPro" id="IPR046867">
    <property type="entry name" value="AldOxase/xan_DH_MoCoBD2"/>
</dbReference>
<dbReference type="Pfam" id="PF01315">
    <property type="entry name" value="Ald_Xan_dh_C"/>
    <property type="match status" value="1"/>
</dbReference>
<reference evidence="4 5" key="1">
    <citation type="submission" date="2024-12" db="EMBL/GenBank/DDBJ databases">
        <authorList>
            <person name="Hu S."/>
        </authorList>
    </citation>
    <scope>NUCLEOTIDE SEQUENCE [LARGE SCALE GENOMIC DNA]</scope>
    <source>
        <strain evidence="4 5">THG-T11</strain>
    </source>
</reference>
<dbReference type="PANTHER" id="PTHR11908">
    <property type="entry name" value="XANTHINE DEHYDROGENASE"/>
    <property type="match status" value="1"/>
</dbReference>
<dbReference type="SUPFAM" id="SSF56003">
    <property type="entry name" value="Molybdenum cofactor-binding domain"/>
    <property type="match status" value="1"/>
</dbReference>
<dbReference type="Gene3D" id="3.30.365.10">
    <property type="entry name" value="Aldehyde oxidase/xanthine dehydrogenase, molybdopterin binding domain"/>
    <property type="match status" value="4"/>
</dbReference>
<dbReference type="InterPro" id="IPR000674">
    <property type="entry name" value="Ald_Oxase/Xan_DH_a/b"/>
</dbReference>
<evidence type="ECO:0000259" key="3">
    <source>
        <dbReference type="SMART" id="SM01008"/>
    </source>
</evidence>
<proteinExistence type="predicted"/>
<accession>A0ABW9J706</accession>
<evidence type="ECO:0000256" key="1">
    <source>
        <dbReference type="ARBA" id="ARBA00022505"/>
    </source>
</evidence>
<dbReference type="RefSeq" id="WP_138722673.1">
    <property type="nucleotide sequence ID" value="NZ_SSHJ02000005.1"/>
</dbReference>
<comment type="caution">
    <text evidence="4">The sequence shown here is derived from an EMBL/GenBank/DDBJ whole genome shotgun (WGS) entry which is preliminary data.</text>
</comment>
<dbReference type="Pfam" id="PF02738">
    <property type="entry name" value="MoCoBD_1"/>
    <property type="match status" value="1"/>
</dbReference>
<dbReference type="EMBL" id="SSHJ02000005">
    <property type="protein sequence ID" value="MFN0255578.1"/>
    <property type="molecule type" value="Genomic_DNA"/>
</dbReference>
<dbReference type="InterPro" id="IPR036856">
    <property type="entry name" value="Ald_Oxase/Xan_DH_a/b_sf"/>
</dbReference>
<keyword evidence="5" id="KW-1185">Reference proteome</keyword>
<dbReference type="SUPFAM" id="SSF54665">
    <property type="entry name" value="CO dehydrogenase molybdoprotein N-domain-like"/>
    <property type="match status" value="1"/>
</dbReference>
<keyword evidence="2" id="KW-0560">Oxidoreductase</keyword>
<evidence type="ECO:0000256" key="2">
    <source>
        <dbReference type="ARBA" id="ARBA00023002"/>
    </source>
</evidence>
<dbReference type="InterPro" id="IPR016208">
    <property type="entry name" value="Ald_Oxase/xanthine_DH-like"/>
</dbReference>
<organism evidence="4 5">
    <name type="scientific">Pedobacter ureilyticus</name>
    <dbReference type="NCBI Taxonomy" id="1393051"/>
    <lineage>
        <taxon>Bacteria</taxon>
        <taxon>Pseudomonadati</taxon>
        <taxon>Bacteroidota</taxon>
        <taxon>Sphingobacteriia</taxon>
        <taxon>Sphingobacteriales</taxon>
        <taxon>Sphingobacteriaceae</taxon>
        <taxon>Pedobacter</taxon>
    </lineage>
</organism>
<dbReference type="InterPro" id="IPR008274">
    <property type="entry name" value="AldOxase/xan_DH_MoCoBD1"/>
</dbReference>
<protein>
    <submittedName>
        <fullName evidence="4">Xanthine dehydrogenase family protein molybdopterin-binding subunit</fullName>
    </submittedName>
</protein>
<evidence type="ECO:0000313" key="5">
    <source>
        <dbReference type="Proteomes" id="UP001517247"/>
    </source>
</evidence>
<dbReference type="Proteomes" id="UP001517247">
    <property type="component" value="Unassembled WGS sequence"/>
</dbReference>
<keyword evidence="1" id="KW-0500">Molybdenum</keyword>